<organism evidence="2 3">
    <name type="scientific">Leptospirillum ferriphilum (strain ML-04)</name>
    <dbReference type="NCBI Taxonomy" id="1048260"/>
    <lineage>
        <taxon>Bacteria</taxon>
        <taxon>Pseudomonadati</taxon>
        <taxon>Nitrospirota</taxon>
        <taxon>Nitrospiria</taxon>
        <taxon>Nitrospirales</taxon>
        <taxon>Nitrospiraceae</taxon>
        <taxon>Leptospirillum</taxon>
    </lineage>
</organism>
<name>J9Z8L8_LEPFM</name>
<feature type="region of interest" description="Disordered" evidence="1">
    <location>
        <begin position="1"/>
        <end position="42"/>
    </location>
</feature>
<reference evidence="2 3" key="1">
    <citation type="journal article" date="2011" name="J. Microbiol.">
        <title>Complete genome of Leptospirillum ferriphilum ML-04 provides insight into its physiology and environmental adaptation.</title>
        <authorList>
            <person name="Mi S."/>
            <person name="Song J."/>
            <person name="Lin J."/>
            <person name="Che Y."/>
            <person name="Zheng H."/>
            <person name="Lin J."/>
        </authorList>
    </citation>
    <scope>NUCLEOTIDE SEQUENCE [LARGE SCALE GENOMIC DNA]</scope>
    <source>
        <strain evidence="2 3">ML-04</strain>
    </source>
</reference>
<protein>
    <submittedName>
        <fullName evidence="2">Uncharacterized protein</fullName>
    </submittedName>
</protein>
<evidence type="ECO:0000256" key="1">
    <source>
        <dbReference type="SAM" id="MobiDB-lite"/>
    </source>
</evidence>
<accession>J9Z8L8</accession>
<evidence type="ECO:0000313" key="3">
    <source>
        <dbReference type="Proteomes" id="UP000006177"/>
    </source>
</evidence>
<proteinExistence type="predicted"/>
<dbReference type="AlphaFoldDB" id="J9Z8L8"/>
<feature type="compositionally biased region" description="Polar residues" evidence="1">
    <location>
        <begin position="16"/>
        <end position="29"/>
    </location>
</feature>
<gene>
    <name evidence="2" type="ordered locus">LFML04_0019</name>
</gene>
<dbReference type="EMBL" id="CP002919">
    <property type="protein sequence ID" value="AFS52273.1"/>
    <property type="molecule type" value="Genomic_DNA"/>
</dbReference>
<dbReference type="Proteomes" id="UP000006177">
    <property type="component" value="Chromosome"/>
</dbReference>
<evidence type="ECO:0000313" key="2">
    <source>
        <dbReference type="EMBL" id="AFS52273.1"/>
    </source>
</evidence>
<dbReference type="KEGG" id="lfi:LFML04_0019"/>
<feature type="compositionally biased region" description="Basic and acidic residues" evidence="1">
    <location>
        <begin position="1"/>
        <end position="12"/>
    </location>
</feature>
<dbReference type="HOGENOM" id="CLU_3253505_0_0_0"/>
<dbReference type="PATRIC" id="fig|1048260.3.peg.19"/>
<sequence>MTIRPRMLEHPGFRNLVQTGSTSFFSPSPLSDRKSGNRSGLG</sequence>